<evidence type="ECO:0000313" key="3">
    <source>
        <dbReference type="EMBL" id="MFL0252620.1"/>
    </source>
</evidence>
<dbReference type="InterPro" id="IPR027945">
    <property type="entry name" value="SseB_C"/>
</dbReference>
<sequence>MTEERENELTKKFLLSENESVEELKNIEIQEIIFLIYSAKYFKDKKNLPNVDFDNKFQVFHKTLRERVKTAEELYIAYDKNTGYPYVDVQGRTWIFSKKEYADNAEDYFLQQMVMLEMKKINKEEVIREFADFHRLGIEKILLDNGKYTTEINRDDVLPPPDWSSTPKISIPITNPNLQFAMLRFFQAMYSKNNYAGKTQELHRLEDKMLDEVITAKYLIPMHLKEKEKTTPNADGVKTLKSGTIMQFANLVDKNDKSWLPAFTDWVEFQKVYDKAVWSGNIATYDDLLALSKGMEGIAVNCNGTCLRINENNKAMIEKYKKEKDNNDEVTAVKQNVIKKDTKVMLGEPKDYPSGMIEAVKEHMKKNKCIKAAYLRLMLKDDEKSYLIVVDFRGEKNQVFQGIAKAASPYLKGMYLDMVGANESFGKNAVKDVKPFYKRRILGIF</sequence>
<dbReference type="EMBL" id="JBJIAA010000019">
    <property type="protein sequence ID" value="MFL0252620.1"/>
    <property type="molecule type" value="Genomic_DNA"/>
</dbReference>
<organism evidence="3 4">
    <name type="scientific">Clostridium neuense</name>
    <dbReference type="NCBI Taxonomy" id="1728934"/>
    <lineage>
        <taxon>Bacteria</taxon>
        <taxon>Bacillati</taxon>
        <taxon>Bacillota</taxon>
        <taxon>Clostridia</taxon>
        <taxon>Eubacteriales</taxon>
        <taxon>Clostridiaceae</taxon>
        <taxon>Clostridium</taxon>
    </lineage>
</organism>
<accession>A0ABW8TM61</accession>
<gene>
    <name evidence="3" type="ORF">ACJDT4_19585</name>
</gene>
<keyword evidence="4" id="KW-1185">Reference proteome</keyword>
<evidence type="ECO:0000259" key="1">
    <source>
        <dbReference type="Pfam" id="PF07179"/>
    </source>
</evidence>
<evidence type="ECO:0000259" key="2">
    <source>
        <dbReference type="Pfam" id="PF14581"/>
    </source>
</evidence>
<dbReference type="Proteomes" id="UP001623592">
    <property type="component" value="Unassembled WGS sequence"/>
</dbReference>
<comment type="caution">
    <text evidence="3">The sequence shown here is derived from an EMBL/GenBank/DDBJ whole genome shotgun (WGS) entry which is preliminary data.</text>
</comment>
<proteinExistence type="predicted"/>
<dbReference type="InterPro" id="IPR009839">
    <property type="entry name" value="SseB_N"/>
</dbReference>
<name>A0ABW8TM61_9CLOT</name>
<evidence type="ECO:0000313" key="4">
    <source>
        <dbReference type="Proteomes" id="UP001623592"/>
    </source>
</evidence>
<protein>
    <submittedName>
        <fullName evidence="3">Enhanced serine sensitivity protein SseB</fullName>
    </submittedName>
</protein>
<feature type="domain" description="SseB protein N-terminal" evidence="1">
    <location>
        <begin position="207"/>
        <end position="305"/>
    </location>
</feature>
<dbReference type="RefSeq" id="WP_406789278.1">
    <property type="nucleotide sequence ID" value="NZ_JBJIAA010000019.1"/>
</dbReference>
<dbReference type="Pfam" id="PF07179">
    <property type="entry name" value="SseB"/>
    <property type="match status" value="1"/>
</dbReference>
<reference evidence="3 4" key="1">
    <citation type="submission" date="2024-11" db="EMBL/GenBank/DDBJ databases">
        <authorList>
            <person name="Heng Y.C."/>
            <person name="Lim A.C.H."/>
            <person name="Lee J.K.Y."/>
            <person name="Kittelmann S."/>
        </authorList>
    </citation>
    <scope>NUCLEOTIDE SEQUENCE [LARGE SCALE GENOMIC DNA]</scope>
    <source>
        <strain evidence="3 4">WILCCON 0114</strain>
    </source>
</reference>
<feature type="domain" description="SseB protein C-terminal" evidence="2">
    <location>
        <begin position="338"/>
        <end position="439"/>
    </location>
</feature>
<dbReference type="Pfam" id="PF14581">
    <property type="entry name" value="SseB_C"/>
    <property type="match status" value="1"/>
</dbReference>